<accession>A0A7V5P110</accession>
<evidence type="ECO:0000256" key="6">
    <source>
        <dbReference type="RuleBase" id="RU003983"/>
    </source>
</evidence>
<keyword evidence="4 6" id="KW-0862">Zinc</keyword>
<dbReference type="GO" id="GO:0051603">
    <property type="term" value="P:proteolysis involved in protein catabolic process"/>
    <property type="evidence" value="ECO:0007669"/>
    <property type="project" value="TreeGrafter"/>
</dbReference>
<evidence type="ECO:0000256" key="2">
    <source>
        <dbReference type="ARBA" id="ARBA00022723"/>
    </source>
</evidence>
<feature type="chain" id="PRO_5031211358" description="Peptidase M48 domain-containing protein" evidence="7">
    <location>
        <begin position="32"/>
        <end position="348"/>
    </location>
</feature>
<dbReference type="GO" id="GO:0046872">
    <property type="term" value="F:metal ion binding"/>
    <property type="evidence" value="ECO:0007669"/>
    <property type="project" value="UniProtKB-KW"/>
</dbReference>
<feature type="signal peptide" evidence="7">
    <location>
        <begin position="1"/>
        <end position="31"/>
    </location>
</feature>
<keyword evidence="1 6" id="KW-0645">Protease</keyword>
<proteinExistence type="inferred from homology"/>
<keyword evidence="5 6" id="KW-0482">Metalloprotease</keyword>
<evidence type="ECO:0000313" key="9">
    <source>
        <dbReference type="EMBL" id="HHI97902.1"/>
    </source>
</evidence>
<dbReference type="GO" id="GO:0004222">
    <property type="term" value="F:metalloendopeptidase activity"/>
    <property type="evidence" value="ECO:0007669"/>
    <property type="project" value="InterPro"/>
</dbReference>
<keyword evidence="2" id="KW-0479">Metal-binding</keyword>
<comment type="similarity">
    <text evidence="6">Belongs to the peptidase M48 family.</text>
</comment>
<organism evidence="9">
    <name type="scientific">Thermodesulfatator atlanticus</name>
    <dbReference type="NCBI Taxonomy" id="501497"/>
    <lineage>
        <taxon>Bacteria</taxon>
        <taxon>Pseudomonadati</taxon>
        <taxon>Thermodesulfobacteriota</taxon>
        <taxon>Thermodesulfobacteria</taxon>
        <taxon>Thermodesulfobacteriales</taxon>
        <taxon>Thermodesulfatatoraceae</taxon>
        <taxon>Thermodesulfatator</taxon>
    </lineage>
</organism>
<comment type="cofactor">
    <cofactor evidence="6">
        <name>Zn(2+)</name>
        <dbReference type="ChEBI" id="CHEBI:29105"/>
    </cofactor>
    <text evidence="6">Binds 1 zinc ion per subunit.</text>
</comment>
<keyword evidence="3 6" id="KW-0378">Hydrolase</keyword>
<dbReference type="GO" id="GO:0016020">
    <property type="term" value="C:membrane"/>
    <property type="evidence" value="ECO:0007669"/>
    <property type="project" value="TreeGrafter"/>
</dbReference>
<gene>
    <name evidence="9" type="ORF">ENJ96_08610</name>
</gene>
<dbReference type="InterPro" id="IPR051156">
    <property type="entry name" value="Mito/Outer_Membr_Metalloprot"/>
</dbReference>
<dbReference type="EMBL" id="DROK01000256">
    <property type="protein sequence ID" value="HHI97902.1"/>
    <property type="molecule type" value="Genomic_DNA"/>
</dbReference>
<dbReference type="Gene3D" id="3.30.2010.10">
    <property type="entry name" value="Metalloproteases ('zincins'), catalytic domain"/>
    <property type="match status" value="1"/>
</dbReference>
<dbReference type="CDD" id="cd07324">
    <property type="entry name" value="M48C_Oma1-like"/>
    <property type="match status" value="1"/>
</dbReference>
<sequence length="348" mass="39757">MLSKPGSVFKTLHFYKSLVLVAVCIFLSSCATVTGPPVTEEERYEALVDILTVKWDEYLRDQERVGNVLYRLLLVIKDKDGKKYPYIGIKVINLANLDAAEKEAFERLNNISLPEKGYLITYLTPYYKSAGLKRFDILSPDQPALRAELGQPLHLKLIDGRELEIIPQEIYTKPVDFVIVDSEEINAWVTPAYVMYVTTAICRILRTDAQLAAVIGHELAHLKRGHIFKRQTLFMLRDIFGLVVSSLGGQAGDVYRMATNFALLKFSRDQEREADFFGLYYAYLAGYNLDEVARTWVYLGAVLPRVKAPPFLLTHPVTEERLARIRKIVRLIKEGKTFQDFIKEEGQK</sequence>
<protein>
    <recommendedName>
        <fullName evidence="8">Peptidase M48 domain-containing protein</fullName>
    </recommendedName>
</protein>
<dbReference type="AlphaFoldDB" id="A0A7V5P110"/>
<keyword evidence="7" id="KW-0732">Signal</keyword>
<feature type="domain" description="Peptidase M48" evidence="8">
    <location>
        <begin position="174"/>
        <end position="328"/>
    </location>
</feature>
<evidence type="ECO:0000256" key="4">
    <source>
        <dbReference type="ARBA" id="ARBA00022833"/>
    </source>
</evidence>
<dbReference type="PANTHER" id="PTHR22726">
    <property type="entry name" value="METALLOENDOPEPTIDASE OMA1"/>
    <property type="match status" value="1"/>
</dbReference>
<evidence type="ECO:0000256" key="1">
    <source>
        <dbReference type="ARBA" id="ARBA00022670"/>
    </source>
</evidence>
<dbReference type="Pfam" id="PF01435">
    <property type="entry name" value="Peptidase_M48"/>
    <property type="match status" value="1"/>
</dbReference>
<dbReference type="Proteomes" id="UP000886101">
    <property type="component" value="Unassembled WGS sequence"/>
</dbReference>
<dbReference type="PROSITE" id="PS51257">
    <property type="entry name" value="PROKAR_LIPOPROTEIN"/>
    <property type="match status" value="1"/>
</dbReference>
<evidence type="ECO:0000256" key="5">
    <source>
        <dbReference type="ARBA" id="ARBA00023049"/>
    </source>
</evidence>
<comment type="caution">
    <text evidence="9">The sequence shown here is derived from an EMBL/GenBank/DDBJ whole genome shotgun (WGS) entry which is preliminary data.</text>
</comment>
<evidence type="ECO:0000256" key="3">
    <source>
        <dbReference type="ARBA" id="ARBA00022801"/>
    </source>
</evidence>
<evidence type="ECO:0000256" key="7">
    <source>
        <dbReference type="SAM" id="SignalP"/>
    </source>
</evidence>
<name>A0A7V5P110_9BACT</name>
<evidence type="ECO:0000259" key="8">
    <source>
        <dbReference type="Pfam" id="PF01435"/>
    </source>
</evidence>
<reference evidence="9" key="1">
    <citation type="journal article" date="2020" name="mSystems">
        <title>Genome- and Community-Level Interaction Insights into Carbon Utilization and Element Cycling Functions of Hydrothermarchaeota in Hydrothermal Sediment.</title>
        <authorList>
            <person name="Zhou Z."/>
            <person name="Liu Y."/>
            <person name="Xu W."/>
            <person name="Pan J."/>
            <person name="Luo Z.H."/>
            <person name="Li M."/>
        </authorList>
    </citation>
    <scope>NUCLEOTIDE SEQUENCE [LARGE SCALE GENOMIC DNA]</scope>
    <source>
        <strain evidence="9">HyVt-533</strain>
    </source>
</reference>
<dbReference type="PANTHER" id="PTHR22726:SF1">
    <property type="entry name" value="METALLOENDOPEPTIDASE OMA1, MITOCHONDRIAL"/>
    <property type="match status" value="1"/>
</dbReference>
<dbReference type="InterPro" id="IPR001915">
    <property type="entry name" value="Peptidase_M48"/>
</dbReference>